<protein>
    <submittedName>
        <fullName evidence="4">Transcriptional regulator</fullName>
    </submittedName>
</protein>
<feature type="region of interest" description="Disordered" evidence="1">
    <location>
        <begin position="29"/>
        <end position="50"/>
    </location>
</feature>
<organism evidence="3 4">
    <name type="scientific">Heligmosomoides polygyrus</name>
    <name type="common">Parasitic roundworm</name>
    <dbReference type="NCBI Taxonomy" id="6339"/>
    <lineage>
        <taxon>Eukaryota</taxon>
        <taxon>Metazoa</taxon>
        <taxon>Ecdysozoa</taxon>
        <taxon>Nematoda</taxon>
        <taxon>Chromadorea</taxon>
        <taxon>Rhabditida</taxon>
        <taxon>Rhabditina</taxon>
        <taxon>Rhabditomorpha</taxon>
        <taxon>Strongyloidea</taxon>
        <taxon>Heligmosomidae</taxon>
        <taxon>Heligmosomoides</taxon>
    </lineage>
</organism>
<proteinExistence type="predicted"/>
<evidence type="ECO:0000313" key="3">
    <source>
        <dbReference type="Proteomes" id="UP000050761"/>
    </source>
</evidence>
<sequence length="96" mass="10102">MTTSVAGKHGVMETAIIDCLRRLIDNGSLRNAAPPAGRSTNPTNTGDEQAFDGDGAFAFTTLIYASAVGPCMPLLIAEGPEWNVCAEMCSAFDQYS</sequence>
<dbReference type="EMBL" id="UZAH01028532">
    <property type="protein sequence ID" value="VDP00782.1"/>
    <property type="molecule type" value="Genomic_DNA"/>
</dbReference>
<feature type="compositionally biased region" description="Polar residues" evidence="1">
    <location>
        <begin position="38"/>
        <end position="47"/>
    </location>
</feature>
<accession>A0A183G0Y4</accession>
<name>A0A183G0Y4_HELPZ</name>
<keyword evidence="3" id="KW-1185">Reference proteome</keyword>
<dbReference type="WBParaSite" id="HPBE_0001479001-mRNA-1">
    <property type="protein sequence ID" value="HPBE_0001479001-mRNA-1"/>
    <property type="gene ID" value="HPBE_0001479001"/>
</dbReference>
<accession>A0A3P7ZKC2</accession>
<dbReference type="Proteomes" id="UP000050761">
    <property type="component" value="Unassembled WGS sequence"/>
</dbReference>
<evidence type="ECO:0000313" key="2">
    <source>
        <dbReference type="EMBL" id="VDP00782.1"/>
    </source>
</evidence>
<reference evidence="4" key="2">
    <citation type="submission" date="2019-09" db="UniProtKB">
        <authorList>
            <consortium name="WormBaseParasite"/>
        </authorList>
    </citation>
    <scope>IDENTIFICATION</scope>
</reference>
<gene>
    <name evidence="2" type="ORF">HPBE_LOCUS14791</name>
</gene>
<evidence type="ECO:0000256" key="1">
    <source>
        <dbReference type="SAM" id="MobiDB-lite"/>
    </source>
</evidence>
<evidence type="ECO:0000313" key="4">
    <source>
        <dbReference type="WBParaSite" id="HPBE_0001479001-mRNA-1"/>
    </source>
</evidence>
<dbReference type="AlphaFoldDB" id="A0A183G0Y4"/>
<reference evidence="2 3" key="1">
    <citation type="submission" date="2018-11" db="EMBL/GenBank/DDBJ databases">
        <authorList>
            <consortium name="Pathogen Informatics"/>
        </authorList>
    </citation>
    <scope>NUCLEOTIDE SEQUENCE [LARGE SCALE GENOMIC DNA]</scope>
</reference>